<dbReference type="AlphaFoldDB" id="A0A7X6CX77"/>
<organism evidence="1 2">
    <name type="scientific">Streptomyces lonarensis</name>
    <dbReference type="NCBI Taxonomy" id="700599"/>
    <lineage>
        <taxon>Bacteria</taxon>
        <taxon>Bacillati</taxon>
        <taxon>Actinomycetota</taxon>
        <taxon>Actinomycetes</taxon>
        <taxon>Kitasatosporales</taxon>
        <taxon>Streptomycetaceae</taxon>
        <taxon>Streptomyces</taxon>
    </lineage>
</organism>
<evidence type="ECO:0000313" key="1">
    <source>
        <dbReference type="EMBL" id="NJQ04173.1"/>
    </source>
</evidence>
<gene>
    <name evidence="1" type="ORF">HCN56_00915</name>
</gene>
<keyword evidence="2" id="KW-1185">Reference proteome</keyword>
<accession>A0A7X6CX77</accession>
<proteinExistence type="predicted"/>
<evidence type="ECO:0000313" key="2">
    <source>
        <dbReference type="Proteomes" id="UP000578686"/>
    </source>
</evidence>
<protein>
    <submittedName>
        <fullName evidence="1">Uncharacterized protein</fullName>
    </submittedName>
</protein>
<sequence length="56" mass="5893">MGLHVFLHCSPEAPAARVTVLVTGRLGREAIRCAGRPGCVVNALLVPFVLAAARRV</sequence>
<reference evidence="1 2" key="1">
    <citation type="submission" date="2020-03" db="EMBL/GenBank/DDBJ databases">
        <title>Draft genome of Streptomyces sp. ventii, isolated from the Axial Seamount in the Pacific Ocean, and resequencing of the two type strains Streptomyces lonarensis strain NCL 716 and Streptomyces bohaiensis strain 11A07.</title>
        <authorList>
            <person name="Loughran R.M."/>
            <person name="Pfannmuller K.M."/>
            <person name="Wasson B.J."/>
            <person name="Deadmond M.C."/>
            <person name="Paddock B.E."/>
            <person name="Koyack M.J."/>
            <person name="Gallegos D.A."/>
            <person name="Mitchell E.A."/>
            <person name="Ushijima B."/>
            <person name="Saw J.H."/>
            <person name="Mcphail K.L."/>
            <person name="Videau P."/>
        </authorList>
    </citation>
    <scope>NUCLEOTIDE SEQUENCE [LARGE SCALE GENOMIC DNA]</scope>
    <source>
        <strain evidence="1 2">NCL716</strain>
    </source>
</reference>
<dbReference type="EMBL" id="JAAVJD010000003">
    <property type="protein sequence ID" value="NJQ04173.1"/>
    <property type="molecule type" value="Genomic_DNA"/>
</dbReference>
<dbReference type="Proteomes" id="UP000578686">
    <property type="component" value="Unassembled WGS sequence"/>
</dbReference>
<name>A0A7X6CX77_9ACTN</name>
<comment type="caution">
    <text evidence="1">The sequence shown here is derived from an EMBL/GenBank/DDBJ whole genome shotgun (WGS) entry which is preliminary data.</text>
</comment>
<dbReference type="RefSeq" id="WP_167967475.1">
    <property type="nucleotide sequence ID" value="NZ_BHZG01000048.1"/>
</dbReference>